<dbReference type="InterPro" id="IPR003615">
    <property type="entry name" value="HNH_nuc"/>
</dbReference>
<dbReference type="InterPro" id="IPR002711">
    <property type="entry name" value="HNH"/>
</dbReference>
<dbReference type="AlphaFoldDB" id="A0AB38FFH1"/>
<evidence type="ECO:0000313" key="4">
    <source>
        <dbReference type="Proteomes" id="UP000251211"/>
    </source>
</evidence>
<keyword evidence="3" id="KW-0540">Nuclease</keyword>
<keyword evidence="3" id="KW-0255">Endonuclease</keyword>
<comment type="caution">
    <text evidence="3">The sequence shown here is derived from an EMBL/GenBank/DDBJ whole genome shotgun (WGS) entry which is preliminary data.</text>
</comment>
<keyword evidence="3" id="KW-0378">Hydrolase</keyword>
<protein>
    <submittedName>
        <fullName evidence="3">HNH endonuclease</fullName>
    </submittedName>
</protein>
<dbReference type="SMART" id="SM00507">
    <property type="entry name" value="HNHc"/>
    <property type="match status" value="1"/>
</dbReference>
<dbReference type="GO" id="GO:0003676">
    <property type="term" value="F:nucleic acid binding"/>
    <property type="evidence" value="ECO:0007669"/>
    <property type="project" value="InterPro"/>
</dbReference>
<dbReference type="Proteomes" id="UP000251211">
    <property type="component" value="Unassembled WGS sequence"/>
</dbReference>
<feature type="domain" description="HNH nuclease" evidence="2">
    <location>
        <begin position="17"/>
        <end position="70"/>
    </location>
</feature>
<evidence type="ECO:0000256" key="1">
    <source>
        <dbReference type="SAM" id="MobiDB-lite"/>
    </source>
</evidence>
<evidence type="ECO:0000259" key="2">
    <source>
        <dbReference type="SMART" id="SM00507"/>
    </source>
</evidence>
<evidence type="ECO:0000313" key="3">
    <source>
        <dbReference type="EMBL" id="SPZ40388.1"/>
    </source>
</evidence>
<dbReference type="GO" id="GO:0008270">
    <property type="term" value="F:zinc ion binding"/>
    <property type="evidence" value="ECO:0007669"/>
    <property type="project" value="InterPro"/>
</dbReference>
<gene>
    <name evidence="3" type="ORF">NCTC13229_03867</name>
</gene>
<accession>A0AB38FFH1</accession>
<dbReference type="Gene3D" id="1.10.30.50">
    <property type="match status" value="1"/>
</dbReference>
<dbReference type="GO" id="GO:0004519">
    <property type="term" value="F:endonuclease activity"/>
    <property type="evidence" value="ECO:0007669"/>
    <property type="project" value="UniProtKB-KW"/>
</dbReference>
<dbReference type="RefSeq" id="WP_112300617.1">
    <property type="nucleotide sequence ID" value="NZ_QTTP01000001.1"/>
</dbReference>
<feature type="region of interest" description="Disordered" evidence="1">
    <location>
        <begin position="74"/>
        <end position="99"/>
    </location>
</feature>
<dbReference type="Pfam" id="PF01844">
    <property type="entry name" value="HNH"/>
    <property type="match status" value="1"/>
</dbReference>
<name>A0AB38FFH1_RHOWR</name>
<proteinExistence type="predicted"/>
<reference evidence="3 4" key="1">
    <citation type="submission" date="2018-06" db="EMBL/GenBank/DDBJ databases">
        <authorList>
            <consortium name="Pathogen Informatics"/>
            <person name="Doyle S."/>
        </authorList>
    </citation>
    <scope>NUCLEOTIDE SEQUENCE [LARGE SCALE GENOMIC DNA]</scope>
    <source>
        <strain evidence="3 4">NCTC13229</strain>
    </source>
</reference>
<dbReference type="CDD" id="cd00085">
    <property type="entry name" value="HNHc"/>
    <property type="match status" value="1"/>
</dbReference>
<sequence length="99" mass="10954">MAWKNGNSRTSTPQWRRLKRLVIERDGNVCQQCGADGTVVALELDHIINVREGGTDDPSNAGLLCKPHHQAKTQAEALRGAQRKRARLKLPTPKHPGLN</sequence>
<dbReference type="EMBL" id="UAUI01000014">
    <property type="protein sequence ID" value="SPZ40388.1"/>
    <property type="molecule type" value="Genomic_DNA"/>
</dbReference>
<organism evidence="3 4">
    <name type="scientific">Rhodococcus wratislaviensis</name>
    <name type="common">Tsukamurella wratislaviensis</name>
    <dbReference type="NCBI Taxonomy" id="44752"/>
    <lineage>
        <taxon>Bacteria</taxon>
        <taxon>Bacillati</taxon>
        <taxon>Actinomycetota</taxon>
        <taxon>Actinomycetes</taxon>
        <taxon>Mycobacteriales</taxon>
        <taxon>Nocardiaceae</taxon>
        <taxon>Rhodococcus</taxon>
    </lineage>
</organism>